<proteinExistence type="predicted"/>
<evidence type="ECO:0000313" key="1">
    <source>
        <dbReference type="EMBL" id="QJA48639.1"/>
    </source>
</evidence>
<reference evidence="1" key="1">
    <citation type="submission" date="2020-03" db="EMBL/GenBank/DDBJ databases">
        <title>The deep terrestrial virosphere.</title>
        <authorList>
            <person name="Holmfeldt K."/>
            <person name="Nilsson E."/>
            <person name="Simone D."/>
            <person name="Lopez-Fernandez M."/>
            <person name="Wu X."/>
            <person name="de Brujin I."/>
            <person name="Lundin D."/>
            <person name="Andersson A."/>
            <person name="Bertilsson S."/>
            <person name="Dopson M."/>
        </authorList>
    </citation>
    <scope>NUCLEOTIDE SEQUENCE</scope>
    <source>
        <strain evidence="1">TM448A01069</strain>
    </source>
</reference>
<organism evidence="1">
    <name type="scientific">viral metagenome</name>
    <dbReference type="NCBI Taxonomy" id="1070528"/>
    <lineage>
        <taxon>unclassified sequences</taxon>
        <taxon>metagenomes</taxon>
        <taxon>organismal metagenomes</taxon>
    </lineage>
</organism>
<sequence>MSPSGVWAAGTVTDAGKLKYSKNVSVLTYSWTADASAATVPATASTIPIDGYVFMVVTNPGATAPTTLYDITLTDSDGVDIMGGELADRHTSNSEQAFPLMSGSTDFFGGRFVAGVLTLNVTNNSVNSATGTVVIYISNE</sequence>
<accession>A0A6H1ZME4</accession>
<gene>
    <name evidence="1" type="ORF">TM448A01069_0007</name>
</gene>
<name>A0A6H1ZME4_9ZZZZ</name>
<dbReference type="AlphaFoldDB" id="A0A6H1ZME4"/>
<dbReference type="EMBL" id="MT144094">
    <property type="protein sequence ID" value="QJA48639.1"/>
    <property type="molecule type" value="Genomic_DNA"/>
</dbReference>
<protein>
    <submittedName>
        <fullName evidence="1">Uncharacterized protein</fullName>
    </submittedName>
</protein>